<dbReference type="PANTHER" id="PTHR44757:SF2">
    <property type="entry name" value="BIOFILM ARCHITECTURE MAINTENANCE PROTEIN MBAA"/>
    <property type="match status" value="1"/>
</dbReference>
<dbReference type="NCBIfam" id="TIGR00254">
    <property type="entry name" value="GGDEF"/>
    <property type="match status" value="1"/>
</dbReference>
<dbReference type="EMBL" id="QAOG01000008">
    <property type="protein sequence ID" value="PTQ58381.1"/>
    <property type="molecule type" value="Genomic_DNA"/>
</dbReference>
<evidence type="ECO:0000259" key="2">
    <source>
        <dbReference type="PROSITE" id="PS50887"/>
    </source>
</evidence>
<dbReference type="PROSITE" id="PS50883">
    <property type="entry name" value="EAL"/>
    <property type="match status" value="1"/>
</dbReference>
<keyword evidence="4" id="KW-1185">Reference proteome</keyword>
<dbReference type="InterPro" id="IPR043128">
    <property type="entry name" value="Rev_trsase/Diguanyl_cyclase"/>
</dbReference>
<feature type="domain" description="EAL" evidence="1">
    <location>
        <begin position="363"/>
        <end position="613"/>
    </location>
</feature>
<dbReference type="Gene3D" id="3.30.450.20">
    <property type="entry name" value="PAS domain"/>
    <property type="match status" value="1"/>
</dbReference>
<proteinExistence type="predicted"/>
<dbReference type="InterPro" id="IPR035919">
    <property type="entry name" value="EAL_sf"/>
</dbReference>
<accession>A0A2T5GGC3</accession>
<dbReference type="SMART" id="SM00052">
    <property type="entry name" value="EAL"/>
    <property type="match status" value="1"/>
</dbReference>
<dbReference type="PROSITE" id="PS50887">
    <property type="entry name" value="GGDEF"/>
    <property type="match status" value="1"/>
</dbReference>
<dbReference type="SUPFAM" id="SSF55785">
    <property type="entry name" value="PYP-like sensor domain (PAS domain)"/>
    <property type="match status" value="1"/>
</dbReference>
<comment type="caution">
    <text evidence="3">The sequence shown here is derived from an EMBL/GenBank/DDBJ whole genome shotgun (WGS) entry which is preliminary data.</text>
</comment>
<dbReference type="SMART" id="SM00267">
    <property type="entry name" value="GGDEF"/>
    <property type="match status" value="1"/>
</dbReference>
<sequence length="627" mass="70352">MSYHPLLNRQLLKAKCDDESIDVPTLLSLVSTAYQEKDIDRKRADHANRVMADELNVTLSELALQNMRFRAAMDNMYHGLSLFDEQGRLVVCNSRFLEIYGIDGETSPIGLELPEILGRCDALSRANDLDKRLIIREHICLDRLDRTPIEQQWPDGRWVELTRTSVADGGFLDTIVDITGAHQASDKIAHLARHDHLTDLPNRVLLRERILEIYRNRRRQQKCAILFLDLDGFKAVNDTLGHAIGDLLLVEVSRRLLSIVREMDVVARLGGDEFAIVVQHIRSRSSPQRFARRVINLLNRPFTIEGYKIHVGASVGIDIIDASEMDADQILRNADIALYQAKADGKNTARLYDPAMHAAVTARRQLEVDLSNAVLFKQFEVFYQPQIDLEAGTVSGFEALARWRHSGRGMISPTEFIPMCEENGLIEELGAQILEVACKDAMAWPACVTVSVNLSPVQFKSGNLPTIVKDVLEKIGFPGSRLELEITESAIFDRSSGIISQLSEIRKLGIRVSLDDFGTGYSSLSHIRSFPFDRIKIDQSFVRELGADAESLAIVRAVVGLCENLGIQSTAEGVETHKQLDVLQHEQCRSVQGYLFSEPVTMSETMKIISEFNTDPPKQISIRRRAA</sequence>
<dbReference type="InterPro" id="IPR029787">
    <property type="entry name" value="Nucleotide_cyclase"/>
</dbReference>
<dbReference type="Gene3D" id="3.20.20.450">
    <property type="entry name" value="EAL domain"/>
    <property type="match status" value="1"/>
</dbReference>
<dbReference type="SUPFAM" id="SSF141868">
    <property type="entry name" value="EAL domain-like"/>
    <property type="match status" value="1"/>
</dbReference>
<dbReference type="CDD" id="cd01949">
    <property type="entry name" value="GGDEF"/>
    <property type="match status" value="1"/>
</dbReference>
<name>A0A2T5GGC3_9SPHN</name>
<dbReference type="Pfam" id="PF12860">
    <property type="entry name" value="PAS_7"/>
    <property type="match status" value="1"/>
</dbReference>
<dbReference type="Proteomes" id="UP000244189">
    <property type="component" value="Unassembled WGS sequence"/>
</dbReference>
<dbReference type="InterPro" id="IPR001633">
    <property type="entry name" value="EAL_dom"/>
</dbReference>
<organism evidence="3 4">
    <name type="scientific">Sphingomonas aurantiaca</name>
    <dbReference type="NCBI Taxonomy" id="185949"/>
    <lineage>
        <taxon>Bacteria</taxon>
        <taxon>Pseudomonadati</taxon>
        <taxon>Pseudomonadota</taxon>
        <taxon>Alphaproteobacteria</taxon>
        <taxon>Sphingomonadales</taxon>
        <taxon>Sphingomonadaceae</taxon>
        <taxon>Sphingomonas</taxon>
    </lineage>
</organism>
<dbReference type="SUPFAM" id="SSF55073">
    <property type="entry name" value="Nucleotide cyclase"/>
    <property type="match status" value="1"/>
</dbReference>
<dbReference type="Gene3D" id="3.30.70.270">
    <property type="match status" value="1"/>
</dbReference>
<dbReference type="CDD" id="cd01948">
    <property type="entry name" value="EAL"/>
    <property type="match status" value="1"/>
</dbReference>
<reference evidence="3 4" key="1">
    <citation type="submission" date="2018-04" db="EMBL/GenBank/DDBJ databases">
        <title>Genomic Encyclopedia of Type Strains, Phase III (KMG-III): the genomes of soil and plant-associated and newly described type strains.</title>
        <authorList>
            <person name="Whitman W."/>
        </authorList>
    </citation>
    <scope>NUCLEOTIDE SEQUENCE [LARGE SCALE GENOMIC DNA]</scope>
    <source>
        <strain evidence="3 4">MA101b</strain>
    </source>
</reference>
<evidence type="ECO:0000313" key="3">
    <source>
        <dbReference type="EMBL" id="PTQ58381.1"/>
    </source>
</evidence>
<evidence type="ECO:0000313" key="4">
    <source>
        <dbReference type="Proteomes" id="UP000244189"/>
    </source>
</evidence>
<dbReference type="InterPro" id="IPR035965">
    <property type="entry name" value="PAS-like_dom_sf"/>
</dbReference>
<gene>
    <name evidence="3" type="ORF">C8J26_3680</name>
</gene>
<evidence type="ECO:0000259" key="1">
    <source>
        <dbReference type="PROSITE" id="PS50883"/>
    </source>
</evidence>
<dbReference type="RefSeq" id="WP_107959583.1">
    <property type="nucleotide sequence ID" value="NZ_QAOG01000008.1"/>
</dbReference>
<dbReference type="PANTHER" id="PTHR44757">
    <property type="entry name" value="DIGUANYLATE CYCLASE DGCP"/>
    <property type="match status" value="1"/>
</dbReference>
<feature type="domain" description="GGDEF" evidence="2">
    <location>
        <begin position="221"/>
        <end position="354"/>
    </location>
</feature>
<dbReference type="Pfam" id="PF00563">
    <property type="entry name" value="EAL"/>
    <property type="match status" value="1"/>
</dbReference>
<dbReference type="AlphaFoldDB" id="A0A2T5GGC3"/>
<dbReference type="Pfam" id="PF00990">
    <property type="entry name" value="GGDEF"/>
    <property type="match status" value="1"/>
</dbReference>
<protein>
    <submittedName>
        <fullName evidence="3">Diguanylate cyclase (GGDEF)-like protein</fullName>
    </submittedName>
</protein>
<dbReference type="InterPro" id="IPR052155">
    <property type="entry name" value="Biofilm_reg_signaling"/>
</dbReference>
<dbReference type="InterPro" id="IPR000160">
    <property type="entry name" value="GGDEF_dom"/>
</dbReference>